<dbReference type="PANTHER" id="PTHR43329">
    <property type="entry name" value="EPOXIDE HYDROLASE"/>
    <property type="match status" value="1"/>
</dbReference>
<evidence type="ECO:0000259" key="2">
    <source>
        <dbReference type="Pfam" id="PF00561"/>
    </source>
</evidence>
<gene>
    <name evidence="3" type="ORF">ACFQS9_23650</name>
</gene>
<feature type="domain" description="AB hydrolase-1" evidence="2">
    <location>
        <begin position="28"/>
        <end position="261"/>
    </location>
</feature>
<dbReference type="EMBL" id="JBHTCS010000028">
    <property type="protein sequence ID" value="MFC7450897.1"/>
    <property type="molecule type" value="Genomic_DNA"/>
</dbReference>
<dbReference type="PRINTS" id="PR00412">
    <property type="entry name" value="EPOXHYDRLASE"/>
</dbReference>
<proteinExistence type="predicted"/>
<dbReference type="Gene3D" id="3.40.50.1820">
    <property type="entry name" value="alpha/beta hydrolase"/>
    <property type="match status" value="1"/>
</dbReference>
<sequence length="280" mass="30072">MDAHTPTAVTVGGLTFDVEESGPADGTPVVLLHGFPQTLACWRPLTPLLTAAGLRVIAPSQRGYSPGARPVGVEHYAIEHLADDILGLMDALGVASAHLVGHDLGGSVAWWLAAHHRDRVETLTAVSTPHLAAFGLAIREDADQQKRSSYFGAFRYSESVADLLLADDARRLRSSFGDLDRAQVDEYVRALSAPGALDAALSWYRAMRDFRGLPAVAVPTTYVWGSGDAFLGRVAAERCGEFVDAPYRFVELDGVSHWIPEQATDALADAVLARIEGNEK</sequence>
<keyword evidence="1 3" id="KW-0378">Hydrolase</keyword>
<comment type="caution">
    <text evidence="3">The sequence shown here is derived from an EMBL/GenBank/DDBJ whole genome shotgun (WGS) entry which is preliminary data.</text>
</comment>
<dbReference type="RefSeq" id="WP_378408989.1">
    <property type="nucleotide sequence ID" value="NZ_JBHTCS010000028.1"/>
</dbReference>
<accession>A0ABW2S418</accession>
<reference evidence="4" key="1">
    <citation type="journal article" date="2019" name="Int. J. Syst. Evol. Microbiol.">
        <title>The Global Catalogue of Microorganisms (GCM) 10K type strain sequencing project: providing services to taxonomists for standard genome sequencing and annotation.</title>
        <authorList>
            <consortium name="The Broad Institute Genomics Platform"/>
            <consortium name="The Broad Institute Genome Sequencing Center for Infectious Disease"/>
            <person name="Wu L."/>
            <person name="Ma J."/>
        </authorList>
    </citation>
    <scope>NUCLEOTIDE SEQUENCE [LARGE SCALE GENOMIC DNA]</scope>
    <source>
        <strain evidence="4">ICMP 19430</strain>
    </source>
</reference>
<dbReference type="Pfam" id="PF00561">
    <property type="entry name" value="Abhydrolase_1"/>
    <property type="match status" value="1"/>
</dbReference>
<evidence type="ECO:0000313" key="4">
    <source>
        <dbReference type="Proteomes" id="UP001596484"/>
    </source>
</evidence>
<dbReference type="InterPro" id="IPR000639">
    <property type="entry name" value="Epox_hydrolase-like"/>
</dbReference>
<dbReference type="InterPro" id="IPR029058">
    <property type="entry name" value="AB_hydrolase_fold"/>
</dbReference>
<dbReference type="InterPro" id="IPR000073">
    <property type="entry name" value="AB_hydrolase_1"/>
</dbReference>
<organism evidence="3 4">
    <name type="scientific">Rhodococcus daqingensis</name>
    <dbReference type="NCBI Taxonomy" id="2479363"/>
    <lineage>
        <taxon>Bacteria</taxon>
        <taxon>Bacillati</taxon>
        <taxon>Actinomycetota</taxon>
        <taxon>Actinomycetes</taxon>
        <taxon>Mycobacteriales</taxon>
        <taxon>Nocardiaceae</taxon>
        <taxon>Rhodococcus</taxon>
    </lineage>
</organism>
<evidence type="ECO:0000313" key="3">
    <source>
        <dbReference type="EMBL" id="MFC7450897.1"/>
    </source>
</evidence>
<evidence type="ECO:0000256" key="1">
    <source>
        <dbReference type="ARBA" id="ARBA00022801"/>
    </source>
</evidence>
<protein>
    <submittedName>
        <fullName evidence="3">Alpha/beta fold hydrolase</fullName>
    </submittedName>
</protein>
<keyword evidence="4" id="KW-1185">Reference proteome</keyword>
<dbReference type="GO" id="GO:0016787">
    <property type="term" value="F:hydrolase activity"/>
    <property type="evidence" value="ECO:0007669"/>
    <property type="project" value="UniProtKB-KW"/>
</dbReference>
<name>A0ABW2S418_9NOCA</name>
<dbReference type="Proteomes" id="UP001596484">
    <property type="component" value="Unassembled WGS sequence"/>
</dbReference>
<dbReference type="SUPFAM" id="SSF53474">
    <property type="entry name" value="alpha/beta-Hydrolases"/>
    <property type="match status" value="1"/>
</dbReference>